<proteinExistence type="inferred from homology"/>
<evidence type="ECO:0000256" key="4">
    <source>
        <dbReference type="ARBA" id="ARBA00022741"/>
    </source>
</evidence>
<evidence type="ECO:0000256" key="5">
    <source>
        <dbReference type="ARBA" id="ARBA00022840"/>
    </source>
</evidence>
<dbReference type="InterPro" id="IPR044960">
    <property type="entry name" value="RCA-like"/>
</dbReference>
<dbReference type="Pfam" id="PF21228">
    <property type="entry name" value="RuBisCO_activase_AAA_helical"/>
    <property type="match status" value="1"/>
</dbReference>
<reference evidence="14" key="1">
    <citation type="journal article" date="2018" name="Algal Res.">
        <title>Characterization of plant carbon substrate utilization by Auxenochlorella protothecoides.</title>
        <authorList>
            <person name="Vogler B.W."/>
            <person name="Starkenburg S.R."/>
            <person name="Sudasinghe N."/>
            <person name="Schambach J.Y."/>
            <person name="Rollin J.A."/>
            <person name="Pattathil S."/>
            <person name="Barry A.N."/>
        </authorList>
    </citation>
    <scope>NUCLEOTIDE SEQUENCE [LARGE SCALE GENOMIC DNA]</scope>
    <source>
        <strain evidence="14">UTEX 25</strain>
    </source>
</reference>
<evidence type="ECO:0000313" key="14">
    <source>
        <dbReference type="Proteomes" id="UP000279271"/>
    </source>
</evidence>
<dbReference type="GO" id="GO:0009570">
    <property type="term" value="C:chloroplast stroma"/>
    <property type="evidence" value="ECO:0007669"/>
    <property type="project" value="UniProtKB-SubCell"/>
</dbReference>
<accession>A0A3M7KPB3</accession>
<comment type="similarity">
    <text evidence="8 9">Belongs to the RuBisCO activase family.</text>
</comment>
<keyword evidence="4 9" id="KW-0547">Nucleotide-binding</keyword>
<dbReference type="GO" id="GO:0046863">
    <property type="term" value="F:ribulose-1,5-bisphosphate carboxylase/oxygenase activator activity"/>
    <property type="evidence" value="ECO:0007669"/>
    <property type="project" value="UniProtKB-UniRule"/>
</dbReference>
<evidence type="ECO:0000256" key="10">
    <source>
        <dbReference type="SAM" id="MobiDB-lite"/>
    </source>
</evidence>
<keyword evidence="5 9" id="KW-0067">ATP-binding</keyword>
<dbReference type="AlphaFoldDB" id="A0A3M7KPB3"/>
<dbReference type="PANTHER" id="PTHR32429:SF32">
    <property type="entry name" value="RIBULOSE BISPHOSPHATE CARBOXYLASE_OXYGENASE ACTIVASE, CHLOROPLASTIC"/>
    <property type="match status" value="1"/>
</dbReference>
<dbReference type="Gene3D" id="3.40.50.300">
    <property type="entry name" value="P-loop containing nucleotide triphosphate hydrolases"/>
    <property type="match status" value="1"/>
</dbReference>
<feature type="non-terminal residue" evidence="13">
    <location>
        <position position="1"/>
    </location>
</feature>
<comment type="caution">
    <text evidence="13">The sequence shown here is derived from an EMBL/GenBank/DDBJ whole genome shotgun (WGS) entry which is preliminary data.</text>
</comment>
<dbReference type="InterPro" id="IPR048571">
    <property type="entry name" value="RuBisCO_activase_AAA_helical"/>
</dbReference>
<sequence length="787" mass="86461">SQARPSVRCMAKPNHKGRWSHMDAGKDTSDDQQDIQRGRDMVDSLFQGGQAIGGTHNAILSSEEYLSTAQRTLGNIEDGFYISPAFLDKLSIHVAKNFLDLPKIKVPLILGIWGGKGQGKTFQCNLAFKKLGIAPIVMSAGELESGNAGEPAKLIRQRYREASDTIKKGKMSSLFINDLDAGAGRMGSATQYTVNNQMVNATLMNIADNPTNVQLPGVYKQEEIPRVPVVCTGNDFSTLYAPLIRDGRMEKFYWAPTREDRVGVCNGIFQHDDVNLKEIEKLVDAFPGQSIDFFGALRARVYDDKVREWISGTGIEAIGKRLVNSREGKVTFDKPMMTLDVLMKYGNALVGEQENVKRVQLAESYMSGAALAGSTGSSHADLARPLEPLSDAALQLLQSQGAAACDQDLRAMRHDDELALLSARRGLQVRFVVKALRTYMPLSEMVVEAPEFATVEYLKRRIFRAKLQRGEYLPASRFVLRKRVMDGSHVLGMDSIPSRSSSGDEVFLFNEGYMAPGMFEVFIQSAPSSGDRERQARMPVLASPHAAQDMPLHLVHLDSEGHASFRQMLQSVDPGMGYLPAGAQTMVEPRQSQEGMGMGLNLPMAHGSLLLNQQFLDPAYISGEEQPGAQAGGSQETRFSARNRRQTGRWGVREMGTSWTQIHTAYVRSGRINERRTQMDLKDKWRNLVRLVTHPGRHSRGAELSNDQRQLILGIVFRPPDAGGDPPASSPGNSSNAEGVVGHGNDSEQLGVEVEEQGEEHGSGGHAAMHSSQYGMGDLYPPDTIQD</sequence>
<keyword evidence="2 9" id="KW-0150">Chloroplast</keyword>
<name>A0A3M7KPB3_AUXPR</name>
<dbReference type="FunFam" id="1.10.8.1070:FF:000001">
    <property type="entry name" value="Ribulose bisphosphate carboxylase/oxygenase activase, chloroplastic"/>
    <property type="match status" value="1"/>
</dbReference>
<dbReference type="GO" id="GO:0016887">
    <property type="term" value="F:ATP hydrolysis activity"/>
    <property type="evidence" value="ECO:0007669"/>
    <property type="project" value="UniProtKB-UniRule"/>
</dbReference>
<evidence type="ECO:0000256" key="9">
    <source>
        <dbReference type="RuleBase" id="RU369045"/>
    </source>
</evidence>
<keyword evidence="6" id="KW-0809">Transit peptide</keyword>
<dbReference type="CDD" id="cd11660">
    <property type="entry name" value="SANT_TRF"/>
    <property type="match status" value="1"/>
</dbReference>
<feature type="domain" description="Ribulose bisphosphate carboxylase/oxygenase activase AAA helical" evidence="12">
    <location>
        <begin position="258"/>
        <end position="353"/>
    </location>
</feature>
<evidence type="ECO:0000256" key="7">
    <source>
        <dbReference type="ARBA" id="ARBA00025556"/>
    </source>
</evidence>
<dbReference type="FunFam" id="3.40.50.300:FF:000258">
    <property type="entry name" value="Ribulose bisphosphate carboxylase/oxygenase activase, chloroplastic"/>
    <property type="match status" value="1"/>
</dbReference>
<feature type="region of interest" description="Disordered" evidence="10">
    <location>
        <begin position="717"/>
        <end position="787"/>
    </location>
</feature>
<dbReference type="Pfam" id="PF00004">
    <property type="entry name" value="AAA"/>
    <property type="match status" value="1"/>
</dbReference>
<dbReference type="GO" id="GO:0005524">
    <property type="term" value="F:ATP binding"/>
    <property type="evidence" value="ECO:0007669"/>
    <property type="project" value="UniProtKB-UniRule"/>
</dbReference>
<dbReference type="EMBL" id="QOKY01000206">
    <property type="protein sequence ID" value="RMZ52393.1"/>
    <property type="molecule type" value="Genomic_DNA"/>
</dbReference>
<dbReference type="Proteomes" id="UP000279271">
    <property type="component" value="Unassembled WGS sequence"/>
</dbReference>
<evidence type="ECO:0000259" key="12">
    <source>
        <dbReference type="Pfam" id="PF21228"/>
    </source>
</evidence>
<evidence type="ECO:0000256" key="6">
    <source>
        <dbReference type="ARBA" id="ARBA00022946"/>
    </source>
</evidence>
<keyword evidence="3 9" id="KW-0934">Plastid</keyword>
<dbReference type="PANTHER" id="PTHR32429">
    <property type="match status" value="1"/>
</dbReference>
<evidence type="ECO:0000256" key="1">
    <source>
        <dbReference type="ARBA" id="ARBA00004470"/>
    </source>
</evidence>
<feature type="region of interest" description="Disordered" evidence="10">
    <location>
        <begin position="623"/>
        <end position="653"/>
    </location>
</feature>
<dbReference type="SUPFAM" id="SSF52540">
    <property type="entry name" value="P-loop containing nucleoside triphosphate hydrolases"/>
    <property type="match status" value="1"/>
</dbReference>
<dbReference type="GO" id="GO:0009579">
    <property type="term" value="C:thylakoid"/>
    <property type="evidence" value="ECO:0007669"/>
    <property type="project" value="TreeGrafter"/>
</dbReference>
<dbReference type="InterPro" id="IPR027417">
    <property type="entry name" value="P-loop_NTPase"/>
</dbReference>
<evidence type="ECO:0000313" key="13">
    <source>
        <dbReference type="EMBL" id="RMZ52393.1"/>
    </source>
</evidence>
<feature type="region of interest" description="Disordered" evidence="10">
    <location>
        <begin position="1"/>
        <end position="33"/>
    </location>
</feature>
<dbReference type="InterPro" id="IPR003959">
    <property type="entry name" value="ATPase_AAA_core"/>
</dbReference>
<evidence type="ECO:0000256" key="3">
    <source>
        <dbReference type="ARBA" id="ARBA00022640"/>
    </source>
</evidence>
<dbReference type="Gene3D" id="1.10.8.1070">
    <property type="match status" value="1"/>
</dbReference>
<dbReference type="Gene3D" id="1.10.246.220">
    <property type="match status" value="1"/>
</dbReference>
<feature type="compositionally biased region" description="Low complexity" evidence="10">
    <location>
        <begin position="719"/>
        <end position="737"/>
    </location>
</feature>
<gene>
    <name evidence="13" type="ORF">APUTEX25_000668</name>
</gene>
<organism evidence="13 14">
    <name type="scientific">Auxenochlorella protothecoides</name>
    <name type="common">Green microalga</name>
    <name type="synonym">Chlorella protothecoides</name>
    <dbReference type="NCBI Taxonomy" id="3075"/>
    <lineage>
        <taxon>Eukaryota</taxon>
        <taxon>Viridiplantae</taxon>
        <taxon>Chlorophyta</taxon>
        <taxon>core chlorophytes</taxon>
        <taxon>Trebouxiophyceae</taxon>
        <taxon>Chlorellales</taxon>
        <taxon>Chlorellaceae</taxon>
        <taxon>Auxenochlorella</taxon>
    </lineage>
</organism>
<evidence type="ECO:0000256" key="8">
    <source>
        <dbReference type="ARBA" id="ARBA00025781"/>
    </source>
</evidence>
<feature type="compositionally biased region" description="Basic and acidic residues" evidence="10">
    <location>
        <begin position="20"/>
        <end position="33"/>
    </location>
</feature>
<comment type="subcellular location">
    <subcellularLocation>
        <location evidence="1 9">Plastid</location>
        <location evidence="1 9">Chloroplast stroma</location>
    </subcellularLocation>
</comment>
<protein>
    <recommendedName>
        <fullName evidence="9">Ribulose bisphosphate carboxylase/oxygenase activase, chloroplastic</fullName>
        <shortName evidence="9">RA</shortName>
        <shortName evidence="9">RuBisCO activase</shortName>
    </recommendedName>
</protein>
<evidence type="ECO:0000259" key="11">
    <source>
        <dbReference type="Pfam" id="PF00004"/>
    </source>
</evidence>
<feature type="domain" description="ATPase AAA-type core" evidence="11">
    <location>
        <begin position="112"/>
        <end position="255"/>
    </location>
</feature>
<comment type="function">
    <text evidence="7 9">Activation of RuBisCO (ribulose-1,5-bisphosphate carboxylase/oxygenase; EC 4.1.1.39) involves the ATP-dependent carboxylation of the epsilon-amino group of lysine leading to a carbamate structure.</text>
</comment>
<evidence type="ECO:0000256" key="2">
    <source>
        <dbReference type="ARBA" id="ARBA00022528"/>
    </source>
</evidence>